<dbReference type="OrthoDB" id="1918704at2759"/>
<gene>
    <name evidence="2" type="ORF">KP509_10G040800</name>
</gene>
<protein>
    <submittedName>
        <fullName evidence="2">Uncharacterized protein</fullName>
    </submittedName>
</protein>
<feature type="transmembrane region" description="Helical" evidence="1">
    <location>
        <begin position="236"/>
        <end position="259"/>
    </location>
</feature>
<reference evidence="2" key="1">
    <citation type="submission" date="2021-08" db="EMBL/GenBank/DDBJ databases">
        <title>WGS assembly of Ceratopteris richardii.</title>
        <authorList>
            <person name="Marchant D.B."/>
            <person name="Chen G."/>
            <person name="Jenkins J."/>
            <person name="Shu S."/>
            <person name="Leebens-Mack J."/>
            <person name="Grimwood J."/>
            <person name="Schmutz J."/>
            <person name="Soltis P."/>
            <person name="Soltis D."/>
            <person name="Chen Z.-H."/>
        </authorList>
    </citation>
    <scope>NUCLEOTIDE SEQUENCE</scope>
    <source>
        <strain evidence="2">Whitten #5841</strain>
        <tissue evidence="2">Leaf</tissue>
    </source>
</reference>
<accession>A0A8T2U0D3</accession>
<dbReference type="EMBL" id="CM035415">
    <property type="protein sequence ID" value="KAH7427366.1"/>
    <property type="molecule type" value="Genomic_DNA"/>
</dbReference>
<proteinExistence type="predicted"/>
<comment type="caution">
    <text evidence="2">The sequence shown here is derived from an EMBL/GenBank/DDBJ whole genome shotgun (WGS) entry which is preliminary data.</text>
</comment>
<dbReference type="Proteomes" id="UP000825935">
    <property type="component" value="Chromosome 10"/>
</dbReference>
<keyword evidence="1" id="KW-0812">Transmembrane</keyword>
<name>A0A8T2U0D3_CERRI</name>
<dbReference type="PANTHER" id="PTHR35095">
    <property type="entry name" value="OS05G0143300 PROTEIN"/>
    <property type="match status" value="1"/>
</dbReference>
<evidence type="ECO:0000313" key="2">
    <source>
        <dbReference type="EMBL" id="KAH7427366.1"/>
    </source>
</evidence>
<evidence type="ECO:0000313" key="3">
    <source>
        <dbReference type="Proteomes" id="UP000825935"/>
    </source>
</evidence>
<sequence>MQAMEFAVHPSVRSDLQASLFLKRFDDLGCGQWSRRAKGNLPSLNDGKFSIRPRAANVGIVANSGLSLALDQSNPERNEHGDFNTMPPKSPTMLGPLSLGLCGNALIMRVGADARCFHHQSLPSEMSNFREHASCGKVLYAPPHTDSSCCAMSGRYSTIENQDVSLIKSNPVTTKRYGQTQQKKVGKTVISARNLFERSSFHFFELLFHYPFLTSNSVDLKIEIPSRRSLKDLANVLSQTAAGLAGVSVTWLLFALSRILWLDIPLNKHDITTLAMGFGFVSLSWAMKRVSDVFMRLADHNRLKSSNKKYILNLQKELQYITFSAILLVVVCFMGGS</sequence>
<keyword evidence="3" id="KW-1185">Reference proteome</keyword>
<feature type="transmembrane region" description="Helical" evidence="1">
    <location>
        <begin position="318"/>
        <end position="336"/>
    </location>
</feature>
<keyword evidence="1" id="KW-0472">Membrane</keyword>
<keyword evidence="1" id="KW-1133">Transmembrane helix</keyword>
<evidence type="ECO:0000256" key="1">
    <source>
        <dbReference type="SAM" id="Phobius"/>
    </source>
</evidence>
<dbReference type="AlphaFoldDB" id="A0A8T2U0D3"/>
<dbReference type="PANTHER" id="PTHR35095:SF1">
    <property type="entry name" value="OS05G0143300 PROTEIN"/>
    <property type="match status" value="1"/>
</dbReference>
<organism evidence="2 3">
    <name type="scientific">Ceratopteris richardii</name>
    <name type="common">Triangle waterfern</name>
    <dbReference type="NCBI Taxonomy" id="49495"/>
    <lineage>
        <taxon>Eukaryota</taxon>
        <taxon>Viridiplantae</taxon>
        <taxon>Streptophyta</taxon>
        <taxon>Embryophyta</taxon>
        <taxon>Tracheophyta</taxon>
        <taxon>Polypodiopsida</taxon>
        <taxon>Polypodiidae</taxon>
        <taxon>Polypodiales</taxon>
        <taxon>Pteridineae</taxon>
        <taxon>Pteridaceae</taxon>
        <taxon>Parkerioideae</taxon>
        <taxon>Ceratopteris</taxon>
    </lineage>
</organism>